<feature type="region of interest" description="Disordered" evidence="3">
    <location>
        <begin position="145"/>
        <end position="167"/>
    </location>
</feature>
<dbReference type="PANTHER" id="PTHR10584:SF166">
    <property type="entry name" value="RIBOKINASE"/>
    <property type="match status" value="1"/>
</dbReference>
<feature type="compositionally biased region" description="Gly residues" evidence="3">
    <location>
        <begin position="156"/>
        <end position="167"/>
    </location>
</feature>
<feature type="compositionally biased region" description="Low complexity" evidence="3">
    <location>
        <begin position="145"/>
        <end position="155"/>
    </location>
</feature>
<dbReference type="EMBL" id="JAEHOD010000003">
    <property type="protein sequence ID" value="KAG2453410.1"/>
    <property type="molecule type" value="Genomic_DNA"/>
</dbReference>
<evidence type="ECO:0000259" key="5">
    <source>
        <dbReference type="Pfam" id="PF01261"/>
    </source>
</evidence>
<evidence type="ECO:0000313" key="7">
    <source>
        <dbReference type="Proteomes" id="UP000613740"/>
    </source>
</evidence>
<feature type="compositionally biased region" description="Low complexity" evidence="3">
    <location>
        <begin position="107"/>
        <end position="118"/>
    </location>
</feature>
<dbReference type="InterPro" id="IPR029056">
    <property type="entry name" value="Ribokinase-like"/>
</dbReference>
<accession>A0A836BC03</accession>
<dbReference type="Proteomes" id="UP000613740">
    <property type="component" value="Unassembled WGS sequence"/>
</dbReference>
<feature type="region of interest" description="Disordered" evidence="3">
    <location>
        <begin position="422"/>
        <end position="501"/>
    </location>
</feature>
<gene>
    <name evidence="6" type="ORF">HYH02_001633</name>
</gene>
<protein>
    <recommendedName>
        <fullName evidence="8">Ribokinase</fullName>
    </recommendedName>
</protein>
<reference evidence="6" key="1">
    <citation type="journal article" date="2020" name="bioRxiv">
        <title>Comparative genomics of Chlamydomonas.</title>
        <authorList>
            <person name="Craig R.J."/>
            <person name="Hasan A.R."/>
            <person name="Ness R.W."/>
            <person name="Keightley P.D."/>
        </authorList>
    </citation>
    <scope>NUCLEOTIDE SEQUENCE</scope>
    <source>
        <strain evidence="6">CCAP 11/173</strain>
    </source>
</reference>
<dbReference type="SUPFAM" id="SSF51658">
    <property type="entry name" value="Xylose isomerase-like"/>
    <property type="match status" value="1"/>
</dbReference>
<dbReference type="AlphaFoldDB" id="A0A836BC03"/>
<dbReference type="Pfam" id="PF00294">
    <property type="entry name" value="PfkB"/>
    <property type="match status" value="3"/>
</dbReference>
<sequence length="939" mass="93615">MRSETKIAQRPSPTLAVGGKGANQAVAAALLSAGTARPAARFVCRLGDDAYLGWLQGELQRAGLDTSASVVVPGMSTGAGIVWLDAEGAATSVVLGGANTQGWSLLPPDAASPSSPSGGQAGGEDTAAREAVLLAEHAAAVVAGGSSNTSASSKGSGKGQGGGAGGGSAAAPLRASVLLLQREVPEHVNEAFAAAAAAAGIPVLLDAGGEAKPVSAALLRHVDLLAPNEQELQRLTGGRLPTDTEEQVAAAAGTLMAAGARGVLVTLEGRGSLLLLGEVVEEEGKEKEKGSAGGAGAARRCRPVRAIRQPALPVPGGVVVDATAAGDAFRAALAVALVEGQGLEQGGGREGQAQGMWERALRFAAAAGAIAVSRMGAMPSLPTRVEVEQLLAEHGDSPAAQAWDAPELLAAAARAAATGGALLPSGESSDREASSSPAAAAGSCSVGDGNSTGVREGTCSNPRTSAPPTAEASISGSCSAAPTVTTTTPSPEQQPHLHDEADEAADGACPLLFGARLNSQKSRRDTLLANYANYLVFTNSSTSSGIGNGGGGGTADNKSAAAARNDRLLALLKDNGPLGWVARQGLVRGAGPSRLGQHHPAAGAGAGGGGGGGGGSPKGLDVVYFNYPEHLKGLTLQQVQEALSLAGLAAGGVAMRFPADPFRTGALTNPDPALRAAAVALAVEGCGWAAQLAGVNTSAASTASSAAPAAAGHLVVWSAYDGYDYHLQADYGAAWSAAVEAYGRLADACAALGVAVSIEPKPTDPSSRFSFLPNTASALALVSAVGRPNLGLTLDAGHMLMAGECMAQSVQQVAAAGRLFGLHLNDGHGRLGAEDGLVFGSVHGSAALELVYWLRYKLPAQPAGAFSRGGAANGGGAGLPHAFFDTFPLNEDPVLEAAANVRAFRDMWARAGQLRRARLDGCLAAHDALCSMQLMAMHL</sequence>
<proteinExistence type="predicted"/>
<dbReference type="OrthoDB" id="415590at2759"/>
<feature type="domain" description="Carbohydrate kinase PfkB" evidence="4">
    <location>
        <begin position="312"/>
        <end position="384"/>
    </location>
</feature>
<feature type="domain" description="Xylose isomerase-like TIM barrel" evidence="5">
    <location>
        <begin position="660"/>
        <end position="833"/>
    </location>
</feature>
<dbReference type="Pfam" id="PF01261">
    <property type="entry name" value="AP_endonuc_2"/>
    <property type="match status" value="1"/>
</dbReference>
<organism evidence="6 7">
    <name type="scientific">Chlamydomonas schloesseri</name>
    <dbReference type="NCBI Taxonomy" id="2026947"/>
    <lineage>
        <taxon>Eukaryota</taxon>
        <taxon>Viridiplantae</taxon>
        <taxon>Chlorophyta</taxon>
        <taxon>core chlorophytes</taxon>
        <taxon>Chlorophyceae</taxon>
        <taxon>CS clade</taxon>
        <taxon>Chlamydomonadales</taxon>
        <taxon>Chlamydomonadaceae</taxon>
        <taxon>Chlamydomonas</taxon>
    </lineage>
</organism>
<dbReference type="InterPro" id="IPR013022">
    <property type="entry name" value="Xyl_isomerase-like_TIM-brl"/>
</dbReference>
<evidence type="ECO:0008006" key="8">
    <source>
        <dbReference type="Google" id="ProtNLM"/>
    </source>
</evidence>
<dbReference type="GO" id="GO:0016301">
    <property type="term" value="F:kinase activity"/>
    <property type="evidence" value="ECO:0007669"/>
    <property type="project" value="UniProtKB-KW"/>
</dbReference>
<keyword evidence="1" id="KW-0808">Transferase</keyword>
<dbReference type="Gene3D" id="3.40.1190.20">
    <property type="match status" value="2"/>
</dbReference>
<dbReference type="InterPro" id="IPR011611">
    <property type="entry name" value="PfkB_dom"/>
</dbReference>
<evidence type="ECO:0000256" key="2">
    <source>
        <dbReference type="ARBA" id="ARBA00022777"/>
    </source>
</evidence>
<keyword evidence="2" id="KW-0418">Kinase</keyword>
<dbReference type="SUPFAM" id="SSF53613">
    <property type="entry name" value="Ribokinase-like"/>
    <property type="match status" value="2"/>
</dbReference>
<comment type="caution">
    <text evidence="6">The sequence shown here is derived from an EMBL/GenBank/DDBJ whole genome shotgun (WGS) entry which is preliminary data.</text>
</comment>
<keyword evidence="7" id="KW-1185">Reference proteome</keyword>
<feature type="domain" description="Carbohydrate kinase PfkB" evidence="4">
    <location>
        <begin position="174"/>
        <end position="287"/>
    </location>
</feature>
<dbReference type="PANTHER" id="PTHR10584">
    <property type="entry name" value="SUGAR KINASE"/>
    <property type="match status" value="1"/>
</dbReference>
<feature type="region of interest" description="Disordered" evidence="3">
    <location>
        <begin position="105"/>
        <end position="126"/>
    </location>
</feature>
<name>A0A836BC03_9CHLO</name>
<feature type="domain" description="Carbohydrate kinase PfkB" evidence="4">
    <location>
        <begin position="9"/>
        <end position="99"/>
    </location>
</feature>
<dbReference type="Gene3D" id="3.20.20.150">
    <property type="entry name" value="Divalent-metal-dependent TIM barrel enzymes"/>
    <property type="match status" value="1"/>
</dbReference>
<feature type="region of interest" description="Disordered" evidence="3">
    <location>
        <begin position="591"/>
        <end position="613"/>
    </location>
</feature>
<evidence type="ECO:0000259" key="4">
    <source>
        <dbReference type="Pfam" id="PF00294"/>
    </source>
</evidence>
<feature type="compositionally biased region" description="Gly residues" evidence="3">
    <location>
        <begin position="604"/>
        <end position="613"/>
    </location>
</feature>
<evidence type="ECO:0000313" key="6">
    <source>
        <dbReference type="EMBL" id="KAG2453410.1"/>
    </source>
</evidence>
<feature type="compositionally biased region" description="Low complexity" evidence="3">
    <location>
        <begin position="479"/>
        <end position="491"/>
    </location>
</feature>
<dbReference type="InterPro" id="IPR036237">
    <property type="entry name" value="Xyl_isomerase-like_sf"/>
</dbReference>
<feature type="compositionally biased region" description="Low complexity" evidence="3">
    <location>
        <begin position="434"/>
        <end position="445"/>
    </location>
</feature>
<evidence type="ECO:0000256" key="1">
    <source>
        <dbReference type="ARBA" id="ARBA00022679"/>
    </source>
</evidence>
<evidence type="ECO:0000256" key="3">
    <source>
        <dbReference type="SAM" id="MobiDB-lite"/>
    </source>
</evidence>
<feature type="compositionally biased region" description="Polar residues" evidence="3">
    <location>
        <begin position="448"/>
        <end position="478"/>
    </location>
</feature>